<dbReference type="Proteomes" id="UP000652761">
    <property type="component" value="Unassembled WGS sequence"/>
</dbReference>
<dbReference type="GO" id="GO:0010073">
    <property type="term" value="P:meristem maintenance"/>
    <property type="evidence" value="ECO:0007669"/>
    <property type="project" value="InterPro"/>
</dbReference>
<comment type="caution">
    <text evidence="2">The sequence shown here is derived from an EMBL/GenBank/DDBJ whole genome shotgun (WGS) entry which is preliminary data.</text>
</comment>
<evidence type="ECO:0000259" key="1">
    <source>
        <dbReference type="Pfam" id="PF10536"/>
    </source>
</evidence>
<protein>
    <recommendedName>
        <fullName evidence="1">Aminotransferase-like plant mobile domain-containing protein</fullName>
    </recommendedName>
</protein>
<feature type="non-terminal residue" evidence="2">
    <location>
        <position position="1"/>
    </location>
</feature>
<dbReference type="EMBL" id="NMUH01000032">
    <property type="protein sequence ID" value="MQL69262.1"/>
    <property type="molecule type" value="Genomic_DNA"/>
</dbReference>
<sequence length="229" mass="26148">FQRDILEEMGFGEVLRMERMRTDPALTQALRSRWDTEAMAFILTWGHMIPSLENVSRITGLQVYGRPYLEQLVQGSRRELAREPEAQSDLDLRRFLILFLGRLLFATRGHAVHCHFLPLLDDLSAVVGFAWGAAFLAHQFDSLGASDRQTSTSGFYPFLQVWAYLHLPGLGRGVLERPGLVPIARRWDSPQDSRSLEDQLTRLQELIDGYSYLDVVWQPYLEEGDGGQP</sequence>
<dbReference type="Pfam" id="PF10536">
    <property type="entry name" value="PMD"/>
    <property type="match status" value="2"/>
</dbReference>
<dbReference type="InterPro" id="IPR044824">
    <property type="entry name" value="MAIN-like"/>
</dbReference>
<dbReference type="PANTHER" id="PTHR46033:SF8">
    <property type="entry name" value="PROTEIN MAINTENANCE OF MERISTEMS-LIKE"/>
    <property type="match status" value="1"/>
</dbReference>
<gene>
    <name evidence="2" type="ORF">Taro_001540</name>
</gene>
<evidence type="ECO:0000313" key="3">
    <source>
        <dbReference type="Proteomes" id="UP000652761"/>
    </source>
</evidence>
<organism evidence="2 3">
    <name type="scientific">Colocasia esculenta</name>
    <name type="common">Wild taro</name>
    <name type="synonym">Arum esculentum</name>
    <dbReference type="NCBI Taxonomy" id="4460"/>
    <lineage>
        <taxon>Eukaryota</taxon>
        <taxon>Viridiplantae</taxon>
        <taxon>Streptophyta</taxon>
        <taxon>Embryophyta</taxon>
        <taxon>Tracheophyta</taxon>
        <taxon>Spermatophyta</taxon>
        <taxon>Magnoliopsida</taxon>
        <taxon>Liliopsida</taxon>
        <taxon>Araceae</taxon>
        <taxon>Aroideae</taxon>
        <taxon>Colocasieae</taxon>
        <taxon>Colocasia</taxon>
    </lineage>
</organism>
<keyword evidence="3" id="KW-1185">Reference proteome</keyword>
<dbReference type="AlphaFoldDB" id="A0A843TAB1"/>
<evidence type="ECO:0000313" key="2">
    <source>
        <dbReference type="EMBL" id="MQL69262.1"/>
    </source>
</evidence>
<feature type="domain" description="Aminotransferase-like plant mobile" evidence="1">
    <location>
        <begin position="88"/>
        <end position="222"/>
    </location>
</feature>
<dbReference type="InterPro" id="IPR019557">
    <property type="entry name" value="AminoTfrase-like_pln_mobile"/>
</dbReference>
<feature type="domain" description="Aminotransferase-like plant mobile" evidence="1">
    <location>
        <begin position="10"/>
        <end position="78"/>
    </location>
</feature>
<reference evidence="2" key="1">
    <citation type="submission" date="2017-07" db="EMBL/GenBank/DDBJ databases">
        <title>Taro Niue Genome Assembly and Annotation.</title>
        <authorList>
            <person name="Atibalentja N."/>
            <person name="Keating K."/>
            <person name="Fields C.J."/>
        </authorList>
    </citation>
    <scope>NUCLEOTIDE SEQUENCE</scope>
    <source>
        <strain evidence="2">Niue_2</strain>
        <tissue evidence="2">Leaf</tissue>
    </source>
</reference>
<accession>A0A843TAB1</accession>
<proteinExistence type="predicted"/>
<name>A0A843TAB1_COLES</name>
<dbReference type="PANTHER" id="PTHR46033">
    <property type="entry name" value="PROTEIN MAIN-LIKE 2"/>
    <property type="match status" value="1"/>
</dbReference>